<comment type="cofactor">
    <cofactor evidence="1">
        <name>pyridoxal 5'-phosphate</name>
        <dbReference type="ChEBI" id="CHEBI:597326"/>
    </cofactor>
</comment>
<reference evidence="5" key="1">
    <citation type="submission" date="2022-11" db="EMBL/GenBank/DDBJ databases">
        <title>The characterization of three novel Bacteroidetes species and genomic analysis of their roles in tidal elemental geochemical cycles.</title>
        <authorList>
            <person name="Ma K.-J."/>
        </authorList>
    </citation>
    <scope>NUCLEOTIDE SEQUENCE</scope>
    <source>
        <strain evidence="5">M415</strain>
    </source>
</reference>
<accession>A0AAE3MP96</accession>
<dbReference type="RefSeq" id="WP_266014704.1">
    <property type="nucleotide sequence ID" value="NZ_JAPFQP010000004.1"/>
</dbReference>
<evidence type="ECO:0000313" key="6">
    <source>
        <dbReference type="Proteomes" id="UP001207116"/>
    </source>
</evidence>
<sequence length="431" mass="47047">MDKPNWLKEAEETLIRYCGDFSPILVEKAKGSYIHTKDGKRILDFTSGQMCSVYGHNHEKIIQAIQMATKDSIHLLSTMLSPAVIELSKQLVDLLPEGLDKAVFVNTGSESNEVAIRMAKLASEGFEIVGFLGSWHGMTAGAQSSTYSHTRKGYGPVIPGNLSIPAPYAYRCPVKHCNNKCDNTCLEVGMAMVDQQSVGAYAACIIEPVLSAAGIVELSPEYLKRLKELCDERGLYLILDEAQTGFGRLGVNFGFELLEVQPDFLTLSKTLGGGLPLAATVTSRKIEEDCYEKGFINITSHISDPLPARVGLAMIDILINEKMAENAEVQGAYLKQRLLELKNEFECIGDVRGGGLLLGVEIVRDRESREPDIALGNKIADTCLEMGLSMNIVRVKGFGGVFRIAPPLSITQEEIDLGIEIMASAIRKSIT</sequence>
<name>A0AAE3MP96_9FLAO</name>
<keyword evidence="3 4" id="KW-0663">Pyridoxal phosphate</keyword>
<dbReference type="PROSITE" id="PS00600">
    <property type="entry name" value="AA_TRANSFER_CLASS_3"/>
    <property type="match status" value="1"/>
</dbReference>
<evidence type="ECO:0000256" key="4">
    <source>
        <dbReference type="RuleBase" id="RU003560"/>
    </source>
</evidence>
<evidence type="ECO:0000256" key="1">
    <source>
        <dbReference type="ARBA" id="ARBA00001933"/>
    </source>
</evidence>
<dbReference type="PANTHER" id="PTHR45688:SF13">
    <property type="entry name" value="ALANINE--GLYOXYLATE AMINOTRANSFERASE 2-LIKE"/>
    <property type="match status" value="1"/>
</dbReference>
<dbReference type="GO" id="GO:0008483">
    <property type="term" value="F:transaminase activity"/>
    <property type="evidence" value="ECO:0007669"/>
    <property type="project" value="UniProtKB-KW"/>
</dbReference>
<dbReference type="InterPro" id="IPR015422">
    <property type="entry name" value="PyrdxlP-dep_Trfase_small"/>
</dbReference>
<dbReference type="GO" id="GO:0030170">
    <property type="term" value="F:pyridoxal phosphate binding"/>
    <property type="evidence" value="ECO:0007669"/>
    <property type="project" value="InterPro"/>
</dbReference>
<dbReference type="Pfam" id="PF00202">
    <property type="entry name" value="Aminotran_3"/>
    <property type="match status" value="1"/>
</dbReference>
<dbReference type="CDD" id="cd00610">
    <property type="entry name" value="OAT_like"/>
    <property type="match status" value="1"/>
</dbReference>
<gene>
    <name evidence="5" type="ORF">OO016_12800</name>
</gene>
<keyword evidence="6" id="KW-1185">Reference proteome</keyword>
<protein>
    <submittedName>
        <fullName evidence="5">Aspartate aminotransferase family protein</fullName>
    </submittedName>
</protein>
<dbReference type="PIRSF" id="PIRSF000521">
    <property type="entry name" value="Transaminase_4ab_Lys_Orn"/>
    <property type="match status" value="1"/>
</dbReference>
<dbReference type="SUPFAM" id="SSF53383">
    <property type="entry name" value="PLP-dependent transferases"/>
    <property type="match status" value="1"/>
</dbReference>
<dbReference type="InterPro" id="IPR015424">
    <property type="entry name" value="PyrdxlP-dep_Trfase"/>
</dbReference>
<evidence type="ECO:0000313" key="5">
    <source>
        <dbReference type="EMBL" id="MCX2720487.1"/>
    </source>
</evidence>
<organism evidence="5 6">
    <name type="scientific">Lentiprolixibacter aurantiacus</name>
    <dbReference type="NCBI Taxonomy" id="2993939"/>
    <lineage>
        <taxon>Bacteria</taxon>
        <taxon>Pseudomonadati</taxon>
        <taxon>Bacteroidota</taxon>
        <taxon>Flavobacteriia</taxon>
        <taxon>Flavobacteriales</taxon>
        <taxon>Flavobacteriaceae</taxon>
        <taxon>Lentiprolixibacter</taxon>
    </lineage>
</organism>
<dbReference type="Proteomes" id="UP001207116">
    <property type="component" value="Unassembled WGS sequence"/>
</dbReference>
<dbReference type="InterPro" id="IPR049704">
    <property type="entry name" value="Aminotrans_3_PPA_site"/>
</dbReference>
<dbReference type="InterPro" id="IPR005814">
    <property type="entry name" value="Aminotrans_3"/>
</dbReference>
<dbReference type="PANTHER" id="PTHR45688">
    <property type="match status" value="1"/>
</dbReference>
<dbReference type="AlphaFoldDB" id="A0AAE3MP96"/>
<evidence type="ECO:0000256" key="2">
    <source>
        <dbReference type="ARBA" id="ARBA00008954"/>
    </source>
</evidence>
<comment type="similarity">
    <text evidence="2 4">Belongs to the class-III pyridoxal-phosphate-dependent aminotransferase family.</text>
</comment>
<dbReference type="Gene3D" id="3.90.1150.10">
    <property type="entry name" value="Aspartate Aminotransferase, domain 1"/>
    <property type="match status" value="1"/>
</dbReference>
<keyword evidence="5" id="KW-0032">Aminotransferase</keyword>
<proteinExistence type="inferred from homology"/>
<keyword evidence="5" id="KW-0808">Transferase</keyword>
<dbReference type="Gene3D" id="3.40.640.10">
    <property type="entry name" value="Type I PLP-dependent aspartate aminotransferase-like (Major domain)"/>
    <property type="match status" value="1"/>
</dbReference>
<comment type="caution">
    <text evidence="5">The sequence shown here is derived from an EMBL/GenBank/DDBJ whole genome shotgun (WGS) entry which is preliminary data.</text>
</comment>
<dbReference type="InterPro" id="IPR015421">
    <property type="entry name" value="PyrdxlP-dep_Trfase_major"/>
</dbReference>
<dbReference type="EMBL" id="JAPFQP010000004">
    <property type="protein sequence ID" value="MCX2720487.1"/>
    <property type="molecule type" value="Genomic_DNA"/>
</dbReference>
<evidence type="ECO:0000256" key="3">
    <source>
        <dbReference type="ARBA" id="ARBA00022898"/>
    </source>
</evidence>